<dbReference type="PANTHER" id="PTHR34820">
    <property type="entry name" value="INNER MEMBRANE PROTEIN YEBZ"/>
    <property type="match status" value="1"/>
</dbReference>
<evidence type="ECO:0000259" key="7">
    <source>
        <dbReference type="Pfam" id="PF04234"/>
    </source>
</evidence>
<dbReference type="EMBL" id="BMHE01000023">
    <property type="protein sequence ID" value="GFZ91017.1"/>
    <property type="molecule type" value="Genomic_DNA"/>
</dbReference>
<feature type="transmembrane region" description="Helical" evidence="6">
    <location>
        <begin position="181"/>
        <end position="200"/>
    </location>
</feature>
<evidence type="ECO:0000256" key="2">
    <source>
        <dbReference type="ARBA" id="ARBA00022723"/>
    </source>
</evidence>
<evidence type="ECO:0000256" key="1">
    <source>
        <dbReference type="ARBA" id="ARBA00004196"/>
    </source>
</evidence>
<evidence type="ECO:0000256" key="3">
    <source>
        <dbReference type="ARBA" id="ARBA00022729"/>
    </source>
</evidence>
<keyword evidence="6" id="KW-0472">Membrane</keyword>
<evidence type="ECO:0000256" key="6">
    <source>
        <dbReference type="SAM" id="Phobius"/>
    </source>
</evidence>
<organism evidence="8 9">
    <name type="scientific">Paenibacillus marchantiophytorum</name>
    <dbReference type="NCBI Taxonomy" id="1619310"/>
    <lineage>
        <taxon>Bacteria</taxon>
        <taxon>Bacillati</taxon>
        <taxon>Bacillota</taxon>
        <taxon>Bacilli</taxon>
        <taxon>Bacillales</taxon>
        <taxon>Paenibacillaceae</taxon>
        <taxon>Paenibacillus</taxon>
    </lineage>
</organism>
<comment type="caution">
    <text evidence="8">The sequence shown here is derived from an EMBL/GenBank/DDBJ whole genome shotgun (WGS) entry which is preliminary data.</text>
</comment>
<sequence>MSIIHGNKLFIKLLTISSVLLLGLTMMLSKNVFAHTGLEGSNPKAGIEVTEELKEITLTFEGKLENLSTFKLFDTNKQEVKLATVTLKEKVMTRQLNQPLANGSYEVQWTIVGEDGHPIQGKYSFTVQRAEVKQPQTELIVTPTPSVSVQPSNSPSPSSTPTTKVESQPEPAKAKPASNNYLIWVGIGVVMIIALVALMITRRKK</sequence>
<feature type="region of interest" description="Disordered" evidence="5">
    <location>
        <begin position="142"/>
        <end position="174"/>
    </location>
</feature>
<evidence type="ECO:0000256" key="4">
    <source>
        <dbReference type="ARBA" id="ARBA00023008"/>
    </source>
</evidence>
<accession>A0ABQ1EXI9</accession>
<reference evidence="9" key="1">
    <citation type="journal article" date="2019" name="Int. J. Syst. Evol. Microbiol.">
        <title>The Global Catalogue of Microorganisms (GCM) 10K type strain sequencing project: providing services to taxonomists for standard genome sequencing and annotation.</title>
        <authorList>
            <consortium name="The Broad Institute Genomics Platform"/>
            <consortium name="The Broad Institute Genome Sequencing Center for Infectious Disease"/>
            <person name="Wu L."/>
            <person name="Ma J."/>
        </authorList>
    </citation>
    <scope>NUCLEOTIDE SEQUENCE [LARGE SCALE GENOMIC DNA]</scope>
    <source>
        <strain evidence="9">CGMCC 1.15043</strain>
    </source>
</reference>
<dbReference type="Pfam" id="PF04234">
    <property type="entry name" value="CopC"/>
    <property type="match status" value="1"/>
</dbReference>
<dbReference type="PANTHER" id="PTHR34820:SF4">
    <property type="entry name" value="INNER MEMBRANE PROTEIN YEBZ"/>
    <property type="match status" value="1"/>
</dbReference>
<dbReference type="InterPro" id="IPR014755">
    <property type="entry name" value="Cu-Rt/internalin_Ig-like"/>
</dbReference>
<dbReference type="InterPro" id="IPR007348">
    <property type="entry name" value="CopC_dom"/>
</dbReference>
<evidence type="ECO:0000313" key="9">
    <source>
        <dbReference type="Proteomes" id="UP000615455"/>
    </source>
</evidence>
<feature type="domain" description="CopC" evidence="7">
    <location>
        <begin position="35"/>
        <end position="127"/>
    </location>
</feature>
<proteinExistence type="predicted"/>
<feature type="compositionally biased region" description="Low complexity" evidence="5">
    <location>
        <begin position="142"/>
        <end position="163"/>
    </location>
</feature>
<dbReference type="InterPro" id="IPR032694">
    <property type="entry name" value="CopC/D"/>
</dbReference>
<dbReference type="SUPFAM" id="SSF81296">
    <property type="entry name" value="E set domains"/>
    <property type="match status" value="1"/>
</dbReference>
<dbReference type="Proteomes" id="UP000615455">
    <property type="component" value="Unassembled WGS sequence"/>
</dbReference>
<name>A0ABQ1EXI9_9BACL</name>
<dbReference type="Gene3D" id="2.60.40.1220">
    <property type="match status" value="1"/>
</dbReference>
<gene>
    <name evidence="8" type="ORF">GCM10008018_41640</name>
</gene>
<comment type="subcellular location">
    <subcellularLocation>
        <location evidence="1">Cell envelope</location>
    </subcellularLocation>
</comment>
<keyword evidence="3" id="KW-0732">Signal</keyword>
<protein>
    <recommendedName>
        <fullName evidence="7">CopC domain-containing protein</fullName>
    </recommendedName>
</protein>
<evidence type="ECO:0000256" key="5">
    <source>
        <dbReference type="SAM" id="MobiDB-lite"/>
    </source>
</evidence>
<keyword evidence="9" id="KW-1185">Reference proteome</keyword>
<keyword evidence="2" id="KW-0479">Metal-binding</keyword>
<evidence type="ECO:0000313" key="8">
    <source>
        <dbReference type="EMBL" id="GFZ91017.1"/>
    </source>
</evidence>
<dbReference type="RefSeq" id="WP_189014615.1">
    <property type="nucleotide sequence ID" value="NZ_BMHE01000023.1"/>
</dbReference>
<dbReference type="InterPro" id="IPR014756">
    <property type="entry name" value="Ig_E-set"/>
</dbReference>
<keyword evidence="6" id="KW-0812">Transmembrane</keyword>
<keyword evidence="4" id="KW-0186">Copper</keyword>
<keyword evidence="6" id="KW-1133">Transmembrane helix</keyword>